<feature type="region of interest" description="Disordered" evidence="4">
    <location>
        <begin position="33"/>
        <end position="55"/>
    </location>
</feature>
<dbReference type="Pfam" id="PF01293">
    <property type="entry name" value="PEPCK_ATP"/>
    <property type="match status" value="1"/>
</dbReference>
<organism evidence="6 7">
    <name type="scientific">Malus domestica</name>
    <name type="common">Apple</name>
    <name type="synonym">Pyrus malus</name>
    <dbReference type="NCBI Taxonomy" id="3750"/>
    <lineage>
        <taxon>Eukaryota</taxon>
        <taxon>Viridiplantae</taxon>
        <taxon>Streptophyta</taxon>
        <taxon>Embryophyta</taxon>
        <taxon>Tracheophyta</taxon>
        <taxon>Spermatophyta</taxon>
        <taxon>Magnoliopsida</taxon>
        <taxon>eudicotyledons</taxon>
        <taxon>Gunneridae</taxon>
        <taxon>Pentapetalae</taxon>
        <taxon>rosids</taxon>
        <taxon>fabids</taxon>
        <taxon>Rosales</taxon>
        <taxon>Rosaceae</taxon>
        <taxon>Amygdaloideae</taxon>
        <taxon>Maleae</taxon>
        <taxon>Malus</taxon>
    </lineage>
</organism>
<dbReference type="GO" id="GO:0006094">
    <property type="term" value="P:gluconeogenesis"/>
    <property type="evidence" value="ECO:0007669"/>
    <property type="project" value="InterPro"/>
</dbReference>
<proteinExistence type="predicted"/>
<gene>
    <name evidence="6" type="ORF">DVH24_002179</name>
</gene>
<evidence type="ECO:0000256" key="1">
    <source>
        <dbReference type="ARBA" id="ARBA00022723"/>
    </source>
</evidence>
<keyword evidence="3" id="KW-0862">Zinc</keyword>
<dbReference type="GO" id="GO:0005524">
    <property type="term" value="F:ATP binding"/>
    <property type="evidence" value="ECO:0007669"/>
    <property type="project" value="InterPro"/>
</dbReference>
<protein>
    <recommendedName>
        <fullName evidence="5">Zinc finger C3HC4 RING-type domain-containing protein</fullName>
    </recommendedName>
</protein>
<dbReference type="AlphaFoldDB" id="A0A498IAT5"/>
<dbReference type="EMBL" id="RDQH01000339">
    <property type="protein sequence ID" value="RXH78661.1"/>
    <property type="molecule type" value="Genomic_DNA"/>
</dbReference>
<evidence type="ECO:0000256" key="2">
    <source>
        <dbReference type="ARBA" id="ARBA00022771"/>
    </source>
</evidence>
<sequence>MAINRDSTPPPMIGKIGPYTVFMTPPEPVFESPRKVPAPVFESPKKVAPPPVQPPPQQLLKPIAVSSDSSSDGSVLGIFKNAVTKVQKAHSSLDDHLARWFGLNQSKYQWALDDYYQSKGVGCDGRFSLQGFERIGWVRETFISLPSVSCRGTRLSLLSSADSLNCSHLFCNTCTVKLMKSGSICPVYKIPYRRRGTGKTTLSTDHNRYLLGDDEHCWSNNSVSNIEGGCYAKCIDLSKDKEPDIWNAIKFGTVLENVVFEKLITQRNLLLILVDLCLGLIFSYKS</sequence>
<dbReference type="PANTHER" id="PTHR37376">
    <property type="entry name" value="EXPRESSED PROTEIN"/>
    <property type="match status" value="1"/>
</dbReference>
<dbReference type="GO" id="GO:0004612">
    <property type="term" value="F:phosphoenolpyruvate carboxykinase (ATP) activity"/>
    <property type="evidence" value="ECO:0007669"/>
    <property type="project" value="InterPro"/>
</dbReference>
<dbReference type="GO" id="GO:0008270">
    <property type="term" value="F:zinc ion binding"/>
    <property type="evidence" value="ECO:0007669"/>
    <property type="project" value="UniProtKB-KW"/>
</dbReference>
<evidence type="ECO:0000256" key="4">
    <source>
        <dbReference type="SAM" id="MobiDB-lite"/>
    </source>
</evidence>
<evidence type="ECO:0000259" key="5">
    <source>
        <dbReference type="Pfam" id="PF00097"/>
    </source>
</evidence>
<dbReference type="Proteomes" id="UP000290289">
    <property type="component" value="Chromosome 13"/>
</dbReference>
<evidence type="ECO:0000313" key="6">
    <source>
        <dbReference type="EMBL" id="RXH78661.1"/>
    </source>
</evidence>
<accession>A0A498IAT5</accession>
<dbReference type="Gene3D" id="3.30.40.10">
    <property type="entry name" value="Zinc/RING finger domain, C3HC4 (zinc finger)"/>
    <property type="match status" value="1"/>
</dbReference>
<dbReference type="PANTHER" id="PTHR37376:SF1">
    <property type="entry name" value="EXPRESSED PROTEIN"/>
    <property type="match status" value="1"/>
</dbReference>
<reference evidence="6 7" key="1">
    <citation type="submission" date="2018-10" db="EMBL/GenBank/DDBJ databases">
        <title>A high-quality apple genome assembly.</title>
        <authorList>
            <person name="Hu J."/>
        </authorList>
    </citation>
    <scope>NUCLEOTIDE SEQUENCE [LARGE SCALE GENOMIC DNA]</scope>
    <source>
        <strain evidence="7">cv. HFTH1</strain>
        <tissue evidence="6">Young leaf</tissue>
    </source>
</reference>
<evidence type="ECO:0000256" key="3">
    <source>
        <dbReference type="ARBA" id="ARBA00022833"/>
    </source>
</evidence>
<evidence type="ECO:0000313" key="7">
    <source>
        <dbReference type="Proteomes" id="UP000290289"/>
    </source>
</evidence>
<dbReference type="InterPro" id="IPR001272">
    <property type="entry name" value="PEP_carboxykinase_ATP"/>
</dbReference>
<feature type="domain" description="Zinc finger C3HC4 RING-type" evidence="5">
    <location>
        <begin position="161"/>
        <end position="186"/>
    </location>
</feature>
<name>A0A498IAT5_MALDO</name>
<keyword evidence="1" id="KW-0479">Metal-binding</keyword>
<dbReference type="STRING" id="3750.A0A498IAT5"/>
<dbReference type="InterPro" id="IPR013083">
    <property type="entry name" value="Znf_RING/FYVE/PHD"/>
</dbReference>
<dbReference type="Gene3D" id="2.170.8.10">
    <property type="entry name" value="Phosphoenolpyruvate Carboxykinase, domain 2"/>
    <property type="match status" value="1"/>
</dbReference>
<keyword evidence="2" id="KW-0863">Zinc-finger</keyword>
<dbReference type="SUPFAM" id="SSF53795">
    <property type="entry name" value="PEP carboxykinase-like"/>
    <property type="match status" value="1"/>
</dbReference>
<dbReference type="Pfam" id="PF00097">
    <property type="entry name" value="zf-C3HC4"/>
    <property type="match status" value="1"/>
</dbReference>
<dbReference type="InterPro" id="IPR018957">
    <property type="entry name" value="Znf_C3HC4_RING-type"/>
</dbReference>
<dbReference type="SUPFAM" id="SSF57850">
    <property type="entry name" value="RING/U-box"/>
    <property type="match status" value="1"/>
</dbReference>
<keyword evidence="7" id="KW-1185">Reference proteome</keyword>
<comment type="caution">
    <text evidence="6">The sequence shown here is derived from an EMBL/GenBank/DDBJ whole genome shotgun (WGS) entry which is preliminary data.</text>
</comment>